<dbReference type="GO" id="GO:0035145">
    <property type="term" value="C:exon-exon junction complex"/>
    <property type="evidence" value="ECO:0000318"/>
    <property type="project" value="GO_Central"/>
</dbReference>
<keyword evidence="1" id="KW-0694">RNA-binding</keyword>
<dbReference type="InterPro" id="IPR000504">
    <property type="entry name" value="RRM_dom"/>
</dbReference>
<dbReference type="AlphaFoldDB" id="A0A072UWY4"/>
<dbReference type="GO" id="GO:0008380">
    <property type="term" value="P:RNA splicing"/>
    <property type="evidence" value="ECO:0000318"/>
    <property type="project" value="GO_Central"/>
</dbReference>
<dbReference type="EMBL" id="CM001219">
    <property type="protein sequence ID" value="KEH33916.1"/>
    <property type="molecule type" value="Genomic_DNA"/>
</dbReference>
<dbReference type="EnsemblPlants" id="KEH33916">
    <property type="protein sequence ID" value="KEH33916"/>
    <property type="gene ID" value="MTR_3g054060"/>
</dbReference>
<dbReference type="SMART" id="SM00360">
    <property type="entry name" value="RRM"/>
    <property type="match status" value="1"/>
</dbReference>
<dbReference type="InterPro" id="IPR012677">
    <property type="entry name" value="Nucleotide-bd_a/b_plait_sf"/>
</dbReference>
<sequence length="176" mass="20356">MAINYSKILHFKSFKTILFQHNFGPIPVKKMHGSAANHGEALRFKPEDEDYLMYEEASPPLTTTFLTLDRASLPRKTKGRVPERSIEGWIVLVTGVHKEAQENDLKEVFRDHGVIKNIKINFDHRYGFVHSALIEYEHYEEAMNAIQKSNGSEFLTQTIYVDWAFITGPAVNLRRY</sequence>
<feature type="domain" description="RRM" evidence="2">
    <location>
        <begin position="89"/>
        <end position="166"/>
    </location>
</feature>
<name>A0A072UWY4_MEDTR</name>
<dbReference type="PANTHER" id="PTHR45894">
    <property type="entry name" value="RNA-BINDING PROTEIN 8A"/>
    <property type="match status" value="1"/>
</dbReference>
<dbReference type="Proteomes" id="UP000002051">
    <property type="component" value="Chromosome 3"/>
</dbReference>
<dbReference type="HOGENOM" id="CLU_1527436_0_0_1"/>
<evidence type="ECO:0000256" key="1">
    <source>
        <dbReference type="PROSITE-ProRule" id="PRU00176"/>
    </source>
</evidence>
<dbReference type="SUPFAM" id="SSF54928">
    <property type="entry name" value="RNA-binding domain, RBD"/>
    <property type="match status" value="1"/>
</dbReference>
<accession>A0A072UWY4</accession>
<dbReference type="GO" id="GO:0005737">
    <property type="term" value="C:cytoplasm"/>
    <property type="evidence" value="ECO:0007669"/>
    <property type="project" value="InterPro"/>
</dbReference>
<evidence type="ECO:0000313" key="5">
    <source>
        <dbReference type="Proteomes" id="UP000002051"/>
    </source>
</evidence>
<dbReference type="Pfam" id="PF00076">
    <property type="entry name" value="RRM_1"/>
    <property type="match status" value="1"/>
</dbReference>
<dbReference type="GO" id="GO:0003729">
    <property type="term" value="F:mRNA binding"/>
    <property type="evidence" value="ECO:0000318"/>
    <property type="project" value="GO_Central"/>
</dbReference>
<dbReference type="Gene3D" id="3.30.70.330">
    <property type="match status" value="1"/>
</dbReference>
<evidence type="ECO:0000313" key="4">
    <source>
        <dbReference type="EnsemblPlants" id="KEH33916"/>
    </source>
</evidence>
<dbReference type="STRING" id="3880.A0A072UWY4"/>
<gene>
    <name evidence="3" type="ordered locus">MTR_3g054060</name>
</gene>
<dbReference type="PROSITE" id="PS50102">
    <property type="entry name" value="RRM"/>
    <property type="match status" value="1"/>
</dbReference>
<reference evidence="3 5" key="2">
    <citation type="journal article" date="2014" name="BMC Genomics">
        <title>An improved genome release (version Mt4.0) for the model legume Medicago truncatula.</title>
        <authorList>
            <person name="Tang H."/>
            <person name="Krishnakumar V."/>
            <person name="Bidwell S."/>
            <person name="Rosen B."/>
            <person name="Chan A."/>
            <person name="Zhou S."/>
            <person name="Gentzbittel L."/>
            <person name="Childs K.L."/>
            <person name="Yandell M."/>
            <person name="Gundlach H."/>
            <person name="Mayer K.F."/>
            <person name="Schwartz D.C."/>
            <person name="Town C.D."/>
        </authorList>
    </citation>
    <scope>GENOME REANNOTATION</scope>
    <source>
        <strain evidence="3">A17</strain>
        <strain evidence="4 5">cv. Jemalong A17</strain>
    </source>
</reference>
<organism evidence="3 5">
    <name type="scientific">Medicago truncatula</name>
    <name type="common">Barrel medic</name>
    <name type="synonym">Medicago tribuloides</name>
    <dbReference type="NCBI Taxonomy" id="3880"/>
    <lineage>
        <taxon>Eukaryota</taxon>
        <taxon>Viridiplantae</taxon>
        <taxon>Streptophyta</taxon>
        <taxon>Embryophyta</taxon>
        <taxon>Tracheophyta</taxon>
        <taxon>Spermatophyta</taxon>
        <taxon>Magnoliopsida</taxon>
        <taxon>eudicotyledons</taxon>
        <taxon>Gunneridae</taxon>
        <taxon>Pentapetalae</taxon>
        <taxon>rosids</taxon>
        <taxon>fabids</taxon>
        <taxon>Fabales</taxon>
        <taxon>Fabaceae</taxon>
        <taxon>Papilionoideae</taxon>
        <taxon>50 kb inversion clade</taxon>
        <taxon>NPAAA clade</taxon>
        <taxon>Hologalegina</taxon>
        <taxon>IRL clade</taxon>
        <taxon>Trifolieae</taxon>
        <taxon>Medicago</taxon>
    </lineage>
</organism>
<evidence type="ECO:0000313" key="3">
    <source>
        <dbReference type="EMBL" id="KEH33916.1"/>
    </source>
</evidence>
<protein>
    <submittedName>
        <fullName evidence="3">RNA recognition motif</fullName>
    </submittedName>
</protein>
<proteinExistence type="predicted"/>
<evidence type="ECO:0000259" key="2">
    <source>
        <dbReference type="PROSITE" id="PS50102"/>
    </source>
</evidence>
<dbReference type="InterPro" id="IPR035979">
    <property type="entry name" value="RBD_domain_sf"/>
</dbReference>
<dbReference type="PRINTS" id="PR01738">
    <property type="entry name" value="RNABINDINGM8"/>
</dbReference>
<keyword evidence="5" id="KW-1185">Reference proteome</keyword>
<reference evidence="3 5" key="1">
    <citation type="journal article" date="2011" name="Nature">
        <title>The Medicago genome provides insight into the evolution of rhizobial symbioses.</title>
        <authorList>
            <person name="Young N.D."/>
            <person name="Debelle F."/>
            <person name="Oldroyd G.E."/>
            <person name="Geurts R."/>
            <person name="Cannon S.B."/>
            <person name="Udvardi M.K."/>
            <person name="Benedito V.A."/>
            <person name="Mayer K.F."/>
            <person name="Gouzy J."/>
            <person name="Schoof H."/>
            <person name="Van de Peer Y."/>
            <person name="Proost S."/>
            <person name="Cook D.R."/>
            <person name="Meyers B.C."/>
            <person name="Spannagl M."/>
            <person name="Cheung F."/>
            <person name="De Mita S."/>
            <person name="Krishnakumar V."/>
            <person name="Gundlach H."/>
            <person name="Zhou S."/>
            <person name="Mudge J."/>
            <person name="Bharti A.K."/>
            <person name="Murray J.D."/>
            <person name="Naoumkina M.A."/>
            <person name="Rosen B."/>
            <person name="Silverstein K.A."/>
            <person name="Tang H."/>
            <person name="Rombauts S."/>
            <person name="Zhao P.X."/>
            <person name="Zhou P."/>
            <person name="Barbe V."/>
            <person name="Bardou P."/>
            <person name="Bechner M."/>
            <person name="Bellec A."/>
            <person name="Berger A."/>
            <person name="Berges H."/>
            <person name="Bidwell S."/>
            <person name="Bisseling T."/>
            <person name="Choisne N."/>
            <person name="Couloux A."/>
            <person name="Denny R."/>
            <person name="Deshpande S."/>
            <person name="Dai X."/>
            <person name="Doyle J.J."/>
            <person name="Dudez A.M."/>
            <person name="Farmer A.D."/>
            <person name="Fouteau S."/>
            <person name="Franken C."/>
            <person name="Gibelin C."/>
            <person name="Gish J."/>
            <person name="Goldstein S."/>
            <person name="Gonzalez A.J."/>
            <person name="Green P.J."/>
            <person name="Hallab A."/>
            <person name="Hartog M."/>
            <person name="Hua A."/>
            <person name="Humphray S.J."/>
            <person name="Jeong D.H."/>
            <person name="Jing Y."/>
            <person name="Jocker A."/>
            <person name="Kenton S.M."/>
            <person name="Kim D.J."/>
            <person name="Klee K."/>
            <person name="Lai H."/>
            <person name="Lang C."/>
            <person name="Lin S."/>
            <person name="Macmil S.L."/>
            <person name="Magdelenat G."/>
            <person name="Matthews L."/>
            <person name="McCorrison J."/>
            <person name="Monaghan E.L."/>
            <person name="Mun J.H."/>
            <person name="Najar F.Z."/>
            <person name="Nicholson C."/>
            <person name="Noirot C."/>
            <person name="O'Bleness M."/>
            <person name="Paule C.R."/>
            <person name="Poulain J."/>
            <person name="Prion F."/>
            <person name="Qin B."/>
            <person name="Qu C."/>
            <person name="Retzel E.F."/>
            <person name="Riddle C."/>
            <person name="Sallet E."/>
            <person name="Samain S."/>
            <person name="Samson N."/>
            <person name="Sanders I."/>
            <person name="Saurat O."/>
            <person name="Scarpelli C."/>
            <person name="Schiex T."/>
            <person name="Segurens B."/>
            <person name="Severin A.J."/>
            <person name="Sherrier D.J."/>
            <person name="Shi R."/>
            <person name="Sims S."/>
            <person name="Singer S.R."/>
            <person name="Sinharoy S."/>
            <person name="Sterck L."/>
            <person name="Viollet A."/>
            <person name="Wang B.B."/>
            <person name="Wang K."/>
            <person name="Wang M."/>
            <person name="Wang X."/>
            <person name="Warfsmann J."/>
            <person name="Weissenbach J."/>
            <person name="White D.D."/>
            <person name="White J.D."/>
            <person name="Wiley G.B."/>
            <person name="Wincker P."/>
            <person name="Xing Y."/>
            <person name="Yang L."/>
            <person name="Yao Z."/>
            <person name="Ying F."/>
            <person name="Zhai J."/>
            <person name="Zhou L."/>
            <person name="Zuber A."/>
            <person name="Denarie J."/>
            <person name="Dixon R.A."/>
            <person name="May G.D."/>
            <person name="Schwartz D.C."/>
            <person name="Rogers J."/>
            <person name="Quetier F."/>
            <person name="Town C.D."/>
            <person name="Roe B.A."/>
        </authorList>
    </citation>
    <scope>NUCLEOTIDE SEQUENCE [LARGE SCALE GENOMIC DNA]</scope>
    <source>
        <strain evidence="3">A17</strain>
        <strain evidence="4 5">cv. Jemalong A17</strain>
    </source>
</reference>
<reference evidence="4" key="3">
    <citation type="submission" date="2015-04" db="UniProtKB">
        <authorList>
            <consortium name="EnsemblPlants"/>
        </authorList>
    </citation>
    <scope>IDENTIFICATION</scope>
    <source>
        <strain evidence="4">cv. Jemalong A17</strain>
    </source>
</reference>
<dbReference type="InterPro" id="IPR008111">
    <property type="entry name" value="RNA-bd_8"/>
</dbReference>